<gene>
    <name evidence="1" type="ORF">XYCOK13_18320</name>
</gene>
<keyword evidence="2" id="KW-1185">Reference proteome</keyword>
<protein>
    <submittedName>
        <fullName evidence="1">Uncharacterized protein</fullName>
    </submittedName>
</protein>
<reference evidence="1" key="1">
    <citation type="submission" date="2021-04" db="EMBL/GenBank/DDBJ databases">
        <title>Draft genome sequence of Xylanibacillus composti strain K13.</title>
        <authorList>
            <person name="Uke A."/>
            <person name="Chhe C."/>
            <person name="Baramee S."/>
            <person name="Kosugi A."/>
        </authorList>
    </citation>
    <scope>NUCLEOTIDE SEQUENCE</scope>
    <source>
        <strain evidence="1">K13</strain>
    </source>
</reference>
<dbReference type="AlphaFoldDB" id="A0A8J4H5E4"/>
<dbReference type="EMBL" id="BOVK01000022">
    <property type="protein sequence ID" value="GIQ69008.1"/>
    <property type="molecule type" value="Genomic_DNA"/>
</dbReference>
<name>A0A8J4H5E4_9BACL</name>
<accession>A0A8J4H5E4</accession>
<comment type="caution">
    <text evidence="1">The sequence shown here is derived from an EMBL/GenBank/DDBJ whole genome shotgun (WGS) entry which is preliminary data.</text>
</comment>
<evidence type="ECO:0000313" key="1">
    <source>
        <dbReference type="EMBL" id="GIQ69008.1"/>
    </source>
</evidence>
<organism evidence="1 2">
    <name type="scientific">Xylanibacillus composti</name>
    <dbReference type="NCBI Taxonomy" id="1572762"/>
    <lineage>
        <taxon>Bacteria</taxon>
        <taxon>Bacillati</taxon>
        <taxon>Bacillota</taxon>
        <taxon>Bacilli</taxon>
        <taxon>Bacillales</taxon>
        <taxon>Paenibacillaceae</taxon>
        <taxon>Xylanibacillus</taxon>
    </lineage>
</organism>
<dbReference type="Proteomes" id="UP000677918">
    <property type="component" value="Unassembled WGS sequence"/>
</dbReference>
<proteinExistence type="predicted"/>
<evidence type="ECO:0000313" key="2">
    <source>
        <dbReference type="Proteomes" id="UP000677918"/>
    </source>
</evidence>
<sequence>MQYEIALRFLSRPRGSLKSDCESDLFVMTANNYGGEMRRSHLKGGEIYDARQYNNNSTDKEH</sequence>